<dbReference type="FunFam" id="3.30.70.240:FF:000007">
    <property type="entry name" value="Translation factor GUF1, mitochondrial"/>
    <property type="match status" value="1"/>
</dbReference>
<evidence type="ECO:0000256" key="10">
    <source>
        <dbReference type="HAMAP-Rule" id="MF_03137"/>
    </source>
</evidence>
<dbReference type="InterPro" id="IPR038363">
    <property type="entry name" value="LepA_C_sf"/>
</dbReference>
<keyword evidence="8 10" id="KW-0472">Membrane</keyword>
<name>A0A087GTH9_ARAAL</name>
<evidence type="ECO:0000256" key="5">
    <source>
        <dbReference type="ARBA" id="ARBA00022801"/>
    </source>
</evidence>
<dbReference type="FunFam" id="2.40.30.10:FF:000015">
    <property type="entry name" value="Translation factor GUF1, mitochondrial"/>
    <property type="match status" value="1"/>
</dbReference>
<dbReference type="Gene3D" id="2.40.30.10">
    <property type="entry name" value="Translation factors"/>
    <property type="match status" value="1"/>
</dbReference>
<evidence type="ECO:0000256" key="11">
    <source>
        <dbReference type="PROSITE-ProRule" id="PRU10052"/>
    </source>
</evidence>
<dbReference type="NCBIfam" id="TIGR00231">
    <property type="entry name" value="small_GTP"/>
    <property type="match status" value="1"/>
</dbReference>
<dbReference type="PRINTS" id="PR00315">
    <property type="entry name" value="ELONGATNFCT"/>
</dbReference>
<dbReference type="EMBL" id="CM002874">
    <property type="protein sequence ID" value="KFK33181.1"/>
    <property type="molecule type" value="Genomic_DNA"/>
</dbReference>
<feature type="binding site" evidence="10">
    <location>
        <begin position="533"/>
        <end position="540"/>
    </location>
    <ligand>
        <name>GTP</name>
        <dbReference type="ChEBI" id="CHEBI:37565"/>
    </ligand>
</feature>
<dbReference type="Gramene" id="KFK33181">
    <property type="protein sequence ID" value="KFK33181"/>
    <property type="gene ID" value="AALP_AA6G340800"/>
</dbReference>
<dbReference type="InterPro" id="IPR027417">
    <property type="entry name" value="P-loop_NTPase"/>
</dbReference>
<dbReference type="InterPro" id="IPR000795">
    <property type="entry name" value="T_Tr_GTP-bd_dom"/>
</dbReference>
<dbReference type="Pfam" id="PF16575">
    <property type="entry name" value="CLP1_P"/>
    <property type="match status" value="1"/>
</dbReference>
<reference evidence="15" key="1">
    <citation type="journal article" date="2015" name="Nat. Plants">
        <title>Genome expansion of Arabis alpina linked with retrotransposition and reduced symmetric DNA methylation.</title>
        <authorList>
            <person name="Willing E.M."/>
            <person name="Rawat V."/>
            <person name="Mandakova T."/>
            <person name="Maumus F."/>
            <person name="James G.V."/>
            <person name="Nordstroem K.J."/>
            <person name="Becker C."/>
            <person name="Warthmann N."/>
            <person name="Chica C."/>
            <person name="Szarzynska B."/>
            <person name="Zytnicki M."/>
            <person name="Albani M.C."/>
            <person name="Kiefer C."/>
            <person name="Bergonzi S."/>
            <person name="Castaings L."/>
            <person name="Mateos J.L."/>
            <person name="Berns M.C."/>
            <person name="Bujdoso N."/>
            <person name="Piofczyk T."/>
            <person name="de Lorenzo L."/>
            <person name="Barrero-Sicilia C."/>
            <person name="Mateos I."/>
            <person name="Piednoel M."/>
            <person name="Hagmann J."/>
            <person name="Chen-Min-Tao R."/>
            <person name="Iglesias-Fernandez R."/>
            <person name="Schuster S.C."/>
            <person name="Alonso-Blanco C."/>
            <person name="Roudier F."/>
            <person name="Carbonero P."/>
            <person name="Paz-Ares J."/>
            <person name="Davis S.J."/>
            <person name="Pecinka A."/>
            <person name="Quesneville H."/>
            <person name="Colot V."/>
            <person name="Lysak M.A."/>
            <person name="Weigel D."/>
            <person name="Coupland G."/>
            <person name="Schneeberger K."/>
        </authorList>
    </citation>
    <scope>NUCLEOTIDE SEQUENCE [LARGE SCALE GENOMIC DNA]</scope>
    <source>
        <strain evidence="15">cv. Pajares</strain>
    </source>
</reference>
<dbReference type="InterPro" id="IPR035654">
    <property type="entry name" value="LepA_IV"/>
</dbReference>
<dbReference type="SMART" id="SM00710">
    <property type="entry name" value="PbH1"/>
    <property type="match status" value="4"/>
</dbReference>
<dbReference type="Pfam" id="PF00679">
    <property type="entry name" value="EFG_C"/>
    <property type="match status" value="1"/>
</dbReference>
<evidence type="ECO:0000256" key="1">
    <source>
        <dbReference type="ARBA" id="ARBA00005454"/>
    </source>
</evidence>
<dbReference type="GO" id="GO:0005975">
    <property type="term" value="P:carbohydrate metabolic process"/>
    <property type="evidence" value="ECO:0007669"/>
    <property type="project" value="InterPro"/>
</dbReference>
<dbReference type="PROSITE" id="PS51722">
    <property type="entry name" value="G_TR_2"/>
    <property type="match status" value="1"/>
</dbReference>
<dbReference type="CDD" id="cd16260">
    <property type="entry name" value="EF4_III"/>
    <property type="match status" value="1"/>
</dbReference>
<evidence type="ECO:0000313" key="14">
    <source>
        <dbReference type="EMBL" id="KFK33181.1"/>
    </source>
</evidence>
<evidence type="ECO:0000313" key="15">
    <source>
        <dbReference type="Proteomes" id="UP000029120"/>
    </source>
</evidence>
<dbReference type="HAMAP" id="MF_00071">
    <property type="entry name" value="LepA"/>
    <property type="match status" value="1"/>
</dbReference>
<evidence type="ECO:0000256" key="12">
    <source>
        <dbReference type="RuleBase" id="RU361169"/>
    </source>
</evidence>
<dbReference type="InterPro" id="IPR006297">
    <property type="entry name" value="EF-4"/>
</dbReference>
<dbReference type="FunFam" id="3.30.70.870:FF:000004">
    <property type="entry name" value="Translation factor GUF1, mitochondrial"/>
    <property type="match status" value="1"/>
</dbReference>
<dbReference type="PANTHER" id="PTHR43512:SF7">
    <property type="entry name" value="TRANSLATION FACTOR GUF1, MITOCHONDRIAL"/>
    <property type="match status" value="1"/>
</dbReference>
<dbReference type="InterPro" id="IPR005225">
    <property type="entry name" value="Small_GTP-bd"/>
</dbReference>
<keyword evidence="7 10" id="KW-0342">GTP-binding</keyword>
<dbReference type="SUPFAM" id="SSF54980">
    <property type="entry name" value="EF-G C-terminal domain-like"/>
    <property type="match status" value="2"/>
</dbReference>
<dbReference type="CDD" id="cd03709">
    <property type="entry name" value="lepA_C"/>
    <property type="match status" value="1"/>
</dbReference>
<dbReference type="FunFam" id="3.40.50.300:FF:000078">
    <property type="entry name" value="Elongation factor 4"/>
    <property type="match status" value="1"/>
</dbReference>
<keyword evidence="9 12" id="KW-0326">Glycosidase</keyword>
<dbReference type="GO" id="GO:0097177">
    <property type="term" value="F:mitochondrial ribosome binding"/>
    <property type="evidence" value="ECO:0007669"/>
    <property type="project" value="TreeGrafter"/>
</dbReference>
<evidence type="ECO:0000256" key="4">
    <source>
        <dbReference type="ARBA" id="ARBA00022792"/>
    </source>
</evidence>
<dbReference type="SUPFAM" id="SSF50447">
    <property type="entry name" value="Translation proteins"/>
    <property type="match status" value="1"/>
</dbReference>
<sequence>MDSGKSALSKMLLSWAAKDGWKPTCVDLNVGQSSITIPGTIAATSVEMTLDPVEGFPLDKARVHYFGHTSPSTNQRLYKALVEKLARDIEEEFARKLLLLLHAIRTFRTIGKQHWGSDFRKTLRNNNIQSRSSRHHHNDNYFNVFNYGAIGDGFTDDTKAFKDAWEDACNYIGSKSTLTIPQGRTFLLQPIEFHGPCKSDKIVFSISGNLTAPEAPYQWNCENDQCHKWIEFAHINGLYIDGHGILDGQGPKWWSLDCKIYKQACLRRPRGVVITHSSDVHIKNIMVKDSPNFQMSLEDSKWVFVKQLTITADGDSPNTDGIHIQRSQNVFVHDSNIRTGDDCISIGAGSKYINISRISCGPGHGISIGSLGRHGAKETVENVAVRDCIFRETSNGVRIKTWQGGRGHVRNILFERIKLYGAARPIIIDQFYCPHSQCKNHTEAVEIKNVSSKLLTAFTKTPKMGSMYRASKTLKSSRQVCSLLFKSNQRDPLCIGLYQAYGFSSDSRHNPREPLIDLTQFPTEKIRNFSIIAHIDHGKSTLADRLMELTGTIKKGHGQPQYLDKLQVERERGITVKAQTATMFYENNVKDQEPSGFLLNLIDTPGHVDFSYEVSRSLSACQGALLVVDAAQGVQAQTVANFYLAFESNLTIVPVINKIDQPTADPDRVKAQLKSMFDLDTEDVLLVSAKTGLGLEHVLPAVIERIPPPPGISDSPLRMLLFDSFFNEYKGVICYVSVVDGMLSKGDKVSFAASGQSYEVLDVGIMHPELTSTGMLLTGQVGYIVTGMRTTKEARIGDTIYRTKTTVEPLPGFKPVRHMVFSGVYPADGSDFEALGHAMEKLTCNDASVSVAKETSTALGMGFRCGFLGLLHMDVFHQRLEQEYGTQVISTIPTVPYTFEYSDGSKLQVQNPAALPSNPKYRVTASWEPTVIATIILPSEYVGAVINLCSDRRGEQLEYTYIDDQRVFLKYQLPLREIVVDFYDELKSMTSGYASFDYEDAEYQKSDLVKLDILLNGQAVDALSTIVHNQKAYRVGKELVEKLKTFIERQMFEVMIQAAIGSKIIARDTISAMRKNVLAKCYGGDITRKKKLLEKQKEGKKRMKRVGSVDIPHEAFQQILKVS</sequence>
<keyword evidence="5 10" id="KW-0378">Hydrolase</keyword>
<dbReference type="GO" id="GO:0003924">
    <property type="term" value="F:GTPase activity"/>
    <property type="evidence" value="ECO:0007669"/>
    <property type="project" value="UniProtKB-UniRule"/>
</dbReference>
<dbReference type="Gene3D" id="3.40.50.300">
    <property type="entry name" value="P-loop containing nucleotide triphosphate hydrolases"/>
    <property type="match status" value="2"/>
</dbReference>
<dbReference type="SUPFAM" id="SSF52540">
    <property type="entry name" value="P-loop containing nucleoside triphosphate hydrolases"/>
    <property type="match status" value="1"/>
</dbReference>
<dbReference type="InterPro" id="IPR000743">
    <property type="entry name" value="Glyco_hydro_28"/>
</dbReference>
<feature type="binding site" evidence="10">
    <location>
        <begin position="603"/>
        <end position="607"/>
    </location>
    <ligand>
        <name>GTP</name>
        <dbReference type="ChEBI" id="CHEBI:37565"/>
    </ligand>
</feature>
<keyword evidence="6 10" id="KW-0496">Mitochondrion</keyword>
<dbReference type="PROSITE" id="PS00301">
    <property type="entry name" value="G_TR_1"/>
    <property type="match status" value="1"/>
</dbReference>
<dbReference type="Gene3D" id="3.30.70.870">
    <property type="entry name" value="Elongation Factor G (Translational Gtpase), domain 3"/>
    <property type="match status" value="1"/>
</dbReference>
<feature type="domain" description="Tr-type G" evidence="13">
    <location>
        <begin position="524"/>
        <end position="710"/>
    </location>
</feature>
<dbReference type="Gene3D" id="3.30.70.240">
    <property type="match status" value="1"/>
</dbReference>
<dbReference type="InterPro" id="IPR006626">
    <property type="entry name" value="PbH1"/>
</dbReference>
<organism evidence="14 15">
    <name type="scientific">Arabis alpina</name>
    <name type="common">Alpine rock-cress</name>
    <dbReference type="NCBI Taxonomy" id="50452"/>
    <lineage>
        <taxon>Eukaryota</taxon>
        <taxon>Viridiplantae</taxon>
        <taxon>Streptophyta</taxon>
        <taxon>Embryophyta</taxon>
        <taxon>Tracheophyta</taxon>
        <taxon>Spermatophyta</taxon>
        <taxon>Magnoliopsida</taxon>
        <taxon>eudicotyledons</taxon>
        <taxon>Gunneridae</taxon>
        <taxon>Pentapetalae</taxon>
        <taxon>rosids</taxon>
        <taxon>malvids</taxon>
        <taxon>Brassicales</taxon>
        <taxon>Brassicaceae</taxon>
        <taxon>Arabideae</taxon>
        <taxon>Arabis</taxon>
    </lineage>
</organism>
<dbReference type="CDD" id="cd03699">
    <property type="entry name" value="EF4_II"/>
    <property type="match status" value="1"/>
</dbReference>
<dbReference type="PROSITE" id="PS00502">
    <property type="entry name" value="POLYGALACTURONASE"/>
    <property type="match status" value="1"/>
</dbReference>
<dbReference type="Pfam" id="PF06421">
    <property type="entry name" value="LepA_C"/>
    <property type="match status" value="1"/>
</dbReference>
<dbReference type="InterPro" id="IPR032319">
    <property type="entry name" value="CLP1_P"/>
</dbReference>
<proteinExistence type="inferred from homology"/>
<dbReference type="GO" id="GO:0005525">
    <property type="term" value="F:GTP binding"/>
    <property type="evidence" value="ECO:0007669"/>
    <property type="project" value="UniProtKB-UniRule"/>
</dbReference>
<dbReference type="InterPro" id="IPR013842">
    <property type="entry name" value="LepA_CTD"/>
</dbReference>
<evidence type="ECO:0000256" key="8">
    <source>
        <dbReference type="ARBA" id="ARBA00023136"/>
    </source>
</evidence>
<keyword evidence="10" id="KW-0648">Protein biosynthesis</keyword>
<evidence type="ECO:0000259" key="13">
    <source>
        <dbReference type="PROSITE" id="PS51722"/>
    </source>
</evidence>
<comment type="subcellular location">
    <subcellularLocation>
        <location evidence="10">Mitochondrion inner membrane</location>
        <topology evidence="10">Peripheral membrane protein</topology>
        <orientation evidence="10">Matrix side</orientation>
    </subcellularLocation>
</comment>
<dbReference type="InterPro" id="IPR000640">
    <property type="entry name" value="EFG_V-like"/>
</dbReference>
<dbReference type="EC" id="3.6.5.n1" evidence="10"/>
<dbReference type="GO" id="GO:0005759">
    <property type="term" value="C:mitochondrial matrix"/>
    <property type="evidence" value="ECO:0007669"/>
    <property type="project" value="UniProtKB-UniRule"/>
</dbReference>
<comment type="similarity">
    <text evidence="10">Belongs to the GTP-binding elongation factor family. LepA subfamily.</text>
</comment>
<dbReference type="AlphaFoldDB" id="A0A087GTH9"/>
<dbReference type="PANTHER" id="PTHR43512">
    <property type="entry name" value="TRANSLATION FACTOR GUF1-RELATED"/>
    <property type="match status" value="1"/>
</dbReference>
<dbReference type="InterPro" id="IPR012334">
    <property type="entry name" value="Pectin_lyas_fold"/>
</dbReference>
<dbReference type="CDD" id="cd01890">
    <property type="entry name" value="LepA"/>
    <property type="match status" value="1"/>
</dbReference>
<evidence type="ECO:0000256" key="3">
    <source>
        <dbReference type="ARBA" id="ARBA00022741"/>
    </source>
</evidence>
<keyword evidence="3 10" id="KW-0547">Nucleotide-binding</keyword>
<dbReference type="NCBIfam" id="TIGR01393">
    <property type="entry name" value="lepA"/>
    <property type="match status" value="1"/>
</dbReference>
<dbReference type="Pfam" id="PF03144">
    <property type="entry name" value="GTP_EFTU_D2"/>
    <property type="match status" value="1"/>
</dbReference>
<dbReference type="FunFam" id="3.30.70.2570:FF:000001">
    <property type="entry name" value="Translation factor GUF1, mitochondrial"/>
    <property type="match status" value="1"/>
</dbReference>
<accession>A0A087GTH9</accession>
<evidence type="ECO:0000256" key="2">
    <source>
        <dbReference type="ARBA" id="ARBA00008834"/>
    </source>
</evidence>
<dbReference type="Pfam" id="PF00295">
    <property type="entry name" value="Glyco_hydro_28"/>
    <property type="match status" value="1"/>
</dbReference>
<comment type="catalytic activity">
    <reaction evidence="10">
        <text>GTP + H2O = GDP + phosphate + H(+)</text>
        <dbReference type="Rhea" id="RHEA:19669"/>
        <dbReference type="ChEBI" id="CHEBI:15377"/>
        <dbReference type="ChEBI" id="CHEBI:15378"/>
        <dbReference type="ChEBI" id="CHEBI:37565"/>
        <dbReference type="ChEBI" id="CHEBI:43474"/>
        <dbReference type="ChEBI" id="CHEBI:58189"/>
        <dbReference type="EC" id="3.6.5.n1"/>
    </reaction>
</comment>
<keyword evidence="4 10" id="KW-0999">Mitochondrion inner membrane</keyword>
<dbReference type="eggNOG" id="KOG0462">
    <property type="taxonomic scope" value="Eukaryota"/>
</dbReference>
<comment type="similarity">
    <text evidence="1">Belongs to the TRAFAC class translation factor GTPase superfamily. Classic translation factor GTPase family. LepA subfamily.</text>
</comment>
<dbReference type="OrthoDB" id="1074at2759"/>
<dbReference type="Proteomes" id="UP000029120">
    <property type="component" value="Chromosome 6"/>
</dbReference>
<protein>
    <recommendedName>
        <fullName evidence="10">Translation factor GUF1 homolog, mitochondrial</fullName>
        <ecNumber evidence="10">3.6.5.n1</ecNumber>
    </recommendedName>
    <alternativeName>
        <fullName evidence="10">Elongation factor 4 homolog</fullName>
        <shortName evidence="10">EF-4</shortName>
    </alternativeName>
    <alternativeName>
        <fullName evidence="10">GTPase GUF1 homolog</fullName>
    </alternativeName>
    <alternativeName>
        <fullName evidence="10">Ribosomal back-translocase</fullName>
    </alternativeName>
</protein>
<evidence type="ECO:0000256" key="7">
    <source>
        <dbReference type="ARBA" id="ARBA00023134"/>
    </source>
</evidence>
<feature type="active site" evidence="11">
    <location>
        <position position="364"/>
    </location>
</feature>
<dbReference type="Pfam" id="PF00009">
    <property type="entry name" value="GTP_EFTU"/>
    <property type="match status" value="1"/>
</dbReference>
<evidence type="ECO:0000256" key="6">
    <source>
        <dbReference type="ARBA" id="ARBA00023128"/>
    </source>
</evidence>
<dbReference type="SUPFAM" id="SSF51126">
    <property type="entry name" value="Pectin lyase-like"/>
    <property type="match status" value="1"/>
</dbReference>
<feature type="binding site" evidence="10">
    <location>
        <begin position="657"/>
        <end position="660"/>
    </location>
    <ligand>
        <name>GTP</name>
        <dbReference type="ChEBI" id="CHEBI:37565"/>
    </ligand>
</feature>
<dbReference type="GO" id="GO:0045727">
    <property type="term" value="P:positive regulation of translation"/>
    <property type="evidence" value="ECO:0007669"/>
    <property type="project" value="UniProtKB-UniRule"/>
</dbReference>
<dbReference type="Gene3D" id="3.30.70.2570">
    <property type="entry name" value="Elongation factor 4, C-terminal domain"/>
    <property type="match status" value="1"/>
</dbReference>
<dbReference type="Gene3D" id="2.160.20.10">
    <property type="entry name" value="Single-stranded right-handed beta-helix, Pectin lyase-like"/>
    <property type="match status" value="1"/>
</dbReference>
<gene>
    <name evidence="14" type="ordered locus">AALP_Aa6g340800</name>
</gene>
<dbReference type="InterPro" id="IPR031157">
    <property type="entry name" value="G_TR_CS"/>
</dbReference>
<comment type="function">
    <text evidence="10">Promotes mitochondrial protein synthesis. May act as a fidelity factor of the translation reaction, by catalyzing a one-codon backward translocation of tRNAs on improperly translocated ribosomes. Binds to mitochondrial ribosomes in a GTP-dependent manner.</text>
</comment>
<dbReference type="GO" id="GO:0004650">
    <property type="term" value="F:polygalacturonase activity"/>
    <property type="evidence" value="ECO:0007669"/>
    <property type="project" value="InterPro"/>
</dbReference>
<keyword evidence="15" id="KW-1185">Reference proteome</keyword>
<dbReference type="GO" id="GO:0006412">
    <property type="term" value="P:translation"/>
    <property type="evidence" value="ECO:0007669"/>
    <property type="project" value="UniProtKB-KW"/>
</dbReference>
<dbReference type="GO" id="GO:0005743">
    <property type="term" value="C:mitochondrial inner membrane"/>
    <property type="evidence" value="ECO:0007669"/>
    <property type="project" value="UniProtKB-SubCell"/>
</dbReference>
<dbReference type="eggNOG" id="KOG2749">
    <property type="taxonomic scope" value="Eukaryota"/>
</dbReference>
<dbReference type="InterPro" id="IPR011050">
    <property type="entry name" value="Pectin_lyase_fold/virulence"/>
</dbReference>
<evidence type="ECO:0000256" key="9">
    <source>
        <dbReference type="ARBA" id="ARBA00023295"/>
    </source>
</evidence>
<comment type="similarity">
    <text evidence="2 12">Belongs to the glycosyl hydrolase 28 family.</text>
</comment>
<dbReference type="InterPro" id="IPR035647">
    <property type="entry name" value="EFG_III/V"/>
</dbReference>
<dbReference type="InterPro" id="IPR009000">
    <property type="entry name" value="Transl_B-barrel_sf"/>
</dbReference>
<dbReference type="InterPro" id="IPR004161">
    <property type="entry name" value="EFTu-like_2"/>
</dbReference>